<dbReference type="Proteomes" id="UP000564644">
    <property type="component" value="Unassembled WGS sequence"/>
</dbReference>
<keyword evidence="6" id="KW-1185">Reference proteome</keyword>
<proteinExistence type="predicted"/>
<evidence type="ECO:0000256" key="2">
    <source>
        <dbReference type="ARBA" id="ARBA00022679"/>
    </source>
</evidence>
<keyword evidence="2 5" id="KW-0808">Transferase</keyword>
<sequence length="240" mass="27572">MKMERTIRSVEDVLKMLDHPFRSPDQFWDPFYTDREKAVPFFKNAPDENLVSYCARGLIKPGKAMDLGCGPGRNSLYLAQQGFDVAGCDISGTAIQWARERAEEKGLNIRFECKSVFEIHSEGEYDLVYDSGCLHHLLPHRRIQYLEMVSRALKPKGFFGITCFRPGFGDQGGPVREMSDWDVYQEGTMNGGLAFSEEKIKYLLEPFFKCIEFRASEVPDHDESFGVPFLWASLWRKKKS</sequence>
<comment type="caution">
    <text evidence="5">The sequence shown here is derived from an EMBL/GenBank/DDBJ whole genome shotgun (WGS) entry which is preliminary data.</text>
</comment>
<evidence type="ECO:0000313" key="5">
    <source>
        <dbReference type="EMBL" id="MBB6732349.1"/>
    </source>
</evidence>
<dbReference type="PANTHER" id="PTHR43464">
    <property type="entry name" value="METHYLTRANSFERASE"/>
    <property type="match status" value="1"/>
</dbReference>
<evidence type="ECO:0000256" key="3">
    <source>
        <dbReference type="ARBA" id="ARBA00022691"/>
    </source>
</evidence>
<evidence type="ECO:0000313" key="6">
    <source>
        <dbReference type="Proteomes" id="UP000564644"/>
    </source>
</evidence>
<reference evidence="5 6" key="1">
    <citation type="submission" date="2020-08" db="EMBL/GenBank/DDBJ databases">
        <title>Cohnella phylogeny.</title>
        <authorList>
            <person name="Dunlap C."/>
        </authorList>
    </citation>
    <scope>NUCLEOTIDE SEQUENCE [LARGE SCALE GENOMIC DNA]</scope>
    <source>
        <strain evidence="5 6">CBP 2801</strain>
    </source>
</reference>
<dbReference type="SUPFAM" id="SSF53335">
    <property type="entry name" value="S-adenosyl-L-methionine-dependent methyltransferases"/>
    <property type="match status" value="1"/>
</dbReference>
<gene>
    <name evidence="5" type="ORF">H7C18_15620</name>
</gene>
<evidence type="ECO:0000256" key="1">
    <source>
        <dbReference type="ARBA" id="ARBA00022603"/>
    </source>
</evidence>
<organism evidence="5 6">
    <name type="scientific">Cohnella zeiphila</name>
    <dbReference type="NCBI Taxonomy" id="2761120"/>
    <lineage>
        <taxon>Bacteria</taxon>
        <taxon>Bacillati</taxon>
        <taxon>Bacillota</taxon>
        <taxon>Bacilli</taxon>
        <taxon>Bacillales</taxon>
        <taxon>Paenibacillaceae</taxon>
        <taxon>Cohnella</taxon>
    </lineage>
</organism>
<dbReference type="PANTHER" id="PTHR43464:SF19">
    <property type="entry name" value="UBIQUINONE BIOSYNTHESIS O-METHYLTRANSFERASE, MITOCHONDRIAL"/>
    <property type="match status" value="1"/>
</dbReference>
<dbReference type="EMBL" id="JACJVO010000019">
    <property type="protein sequence ID" value="MBB6732349.1"/>
    <property type="molecule type" value="Genomic_DNA"/>
</dbReference>
<dbReference type="InterPro" id="IPR041698">
    <property type="entry name" value="Methyltransf_25"/>
</dbReference>
<keyword evidence="1 5" id="KW-0489">Methyltransferase</keyword>
<evidence type="ECO:0000259" key="4">
    <source>
        <dbReference type="Pfam" id="PF13649"/>
    </source>
</evidence>
<dbReference type="CDD" id="cd02440">
    <property type="entry name" value="AdoMet_MTases"/>
    <property type="match status" value="1"/>
</dbReference>
<dbReference type="GO" id="GO:0008168">
    <property type="term" value="F:methyltransferase activity"/>
    <property type="evidence" value="ECO:0007669"/>
    <property type="project" value="UniProtKB-KW"/>
</dbReference>
<keyword evidence="3" id="KW-0949">S-adenosyl-L-methionine</keyword>
<accession>A0A7X0SM01</accession>
<name>A0A7X0SM01_9BACL</name>
<dbReference type="InterPro" id="IPR029063">
    <property type="entry name" value="SAM-dependent_MTases_sf"/>
</dbReference>
<dbReference type="AlphaFoldDB" id="A0A7X0SM01"/>
<feature type="domain" description="Methyltransferase" evidence="4">
    <location>
        <begin position="65"/>
        <end position="157"/>
    </location>
</feature>
<protein>
    <submittedName>
        <fullName evidence="5">Class I SAM-dependent methyltransferase</fullName>
    </submittedName>
</protein>
<dbReference type="Pfam" id="PF13649">
    <property type="entry name" value="Methyltransf_25"/>
    <property type="match status" value="1"/>
</dbReference>
<dbReference type="GO" id="GO:0032259">
    <property type="term" value="P:methylation"/>
    <property type="evidence" value="ECO:0007669"/>
    <property type="project" value="UniProtKB-KW"/>
</dbReference>
<dbReference type="Gene3D" id="3.40.50.150">
    <property type="entry name" value="Vaccinia Virus protein VP39"/>
    <property type="match status" value="1"/>
</dbReference>